<comment type="caution">
    <text evidence="2">The sequence shown here is derived from an EMBL/GenBank/DDBJ whole genome shotgun (WGS) entry which is preliminary data.</text>
</comment>
<sequence length="62" mass="6345">MLGVLALSDRQQTEGRLLKLVSGTMMLGLGILLIAAPAALNDLRVARGLLVGSIGLCRGSIG</sequence>
<organism evidence="2 3">
    <name type="scientific">Candidatus Accumulibacter affinis</name>
    <dbReference type="NCBI Taxonomy" id="2954384"/>
    <lineage>
        <taxon>Bacteria</taxon>
        <taxon>Pseudomonadati</taxon>
        <taxon>Pseudomonadota</taxon>
        <taxon>Betaproteobacteria</taxon>
        <taxon>Candidatus Accumulibacter</taxon>
    </lineage>
</organism>
<accession>A0A935T7P9</accession>
<reference evidence="2 3" key="1">
    <citation type="submission" date="2020-10" db="EMBL/GenBank/DDBJ databases">
        <title>Connecting structure to function with the recovery of over 1000 high-quality activated sludge metagenome-assembled genomes encoding full-length rRNA genes using long-read sequencing.</title>
        <authorList>
            <person name="Singleton C.M."/>
            <person name="Petriglieri F."/>
            <person name="Kristensen J.M."/>
            <person name="Kirkegaard R.H."/>
            <person name="Michaelsen T.Y."/>
            <person name="Andersen M.H."/>
            <person name="Karst S.M."/>
            <person name="Dueholm M.S."/>
            <person name="Nielsen P.H."/>
            <person name="Albertsen M."/>
        </authorList>
    </citation>
    <scope>NUCLEOTIDE SEQUENCE [LARGE SCALE GENOMIC DNA]</scope>
    <source>
        <strain evidence="2">Fred_18-Q3-R57-64_BAT3C.720</strain>
    </source>
</reference>
<evidence type="ECO:0000313" key="2">
    <source>
        <dbReference type="EMBL" id="MBK7953691.1"/>
    </source>
</evidence>
<gene>
    <name evidence="2" type="ORF">IPK02_06815</name>
</gene>
<evidence type="ECO:0000256" key="1">
    <source>
        <dbReference type="SAM" id="Phobius"/>
    </source>
</evidence>
<proteinExistence type="predicted"/>
<feature type="transmembrane region" description="Helical" evidence="1">
    <location>
        <begin position="20"/>
        <end position="40"/>
    </location>
</feature>
<keyword evidence="1" id="KW-1133">Transmembrane helix</keyword>
<name>A0A935T7P9_9PROT</name>
<protein>
    <submittedName>
        <fullName evidence="2">Uncharacterized protein</fullName>
    </submittedName>
</protein>
<evidence type="ECO:0000313" key="3">
    <source>
        <dbReference type="Proteomes" id="UP000706151"/>
    </source>
</evidence>
<dbReference type="AlphaFoldDB" id="A0A935T7P9"/>
<dbReference type="EMBL" id="JADJOT010000006">
    <property type="protein sequence ID" value="MBK7953691.1"/>
    <property type="molecule type" value="Genomic_DNA"/>
</dbReference>
<keyword evidence="1" id="KW-0812">Transmembrane</keyword>
<keyword evidence="1" id="KW-0472">Membrane</keyword>
<dbReference type="Proteomes" id="UP000706151">
    <property type="component" value="Unassembled WGS sequence"/>
</dbReference>